<dbReference type="SUPFAM" id="SSF46689">
    <property type="entry name" value="Homeodomain-like"/>
    <property type="match status" value="2"/>
</dbReference>
<dbReference type="InterPro" id="IPR018062">
    <property type="entry name" value="HTH_AraC-typ_CS"/>
</dbReference>
<dbReference type="PANTHER" id="PTHR47893">
    <property type="entry name" value="REGULATORY PROTEIN PCHR"/>
    <property type="match status" value="1"/>
</dbReference>
<accession>A0A2S1LKA0</accession>
<dbReference type="RefSeq" id="WP_108735821.1">
    <property type="nucleotide sequence ID" value="NZ_CP020919.1"/>
</dbReference>
<dbReference type="InterPro" id="IPR053142">
    <property type="entry name" value="PchR_regulatory_protein"/>
</dbReference>
<dbReference type="PANTHER" id="PTHR47893:SF1">
    <property type="entry name" value="REGULATORY PROTEIN PCHR"/>
    <property type="match status" value="1"/>
</dbReference>
<dbReference type="Proteomes" id="UP000244677">
    <property type="component" value="Chromosome"/>
</dbReference>
<evidence type="ECO:0000259" key="4">
    <source>
        <dbReference type="PROSITE" id="PS01124"/>
    </source>
</evidence>
<dbReference type="SMART" id="SM00342">
    <property type="entry name" value="HTH_ARAC"/>
    <property type="match status" value="1"/>
</dbReference>
<dbReference type="GO" id="GO:0043565">
    <property type="term" value="F:sequence-specific DNA binding"/>
    <property type="evidence" value="ECO:0007669"/>
    <property type="project" value="InterPro"/>
</dbReference>
<dbReference type="GO" id="GO:0003700">
    <property type="term" value="F:DNA-binding transcription factor activity"/>
    <property type="evidence" value="ECO:0007669"/>
    <property type="project" value="InterPro"/>
</dbReference>
<gene>
    <name evidence="5" type="ORF">FK004_02485</name>
</gene>
<keyword evidence="6" id="KW-1185">Reference proteome</keyword>
<sequence>MANELMATAKVPDIAIPIDFYRYETDGIVEHSISITDCLLEASYRKILFKHIHLCHGTITIGKGKSIRIVSPEPVFYMNFSLQGESTVRYSSGKTLHYTPLQHNLQYVPDPEFYIDPGKQAGLNTFFLIIFREEYLRQLLPENYDFLDYFMNARTSEKVALLHQDNCSITHEMQSIINEIIGCKRKGILKCLFLEAKIIKLLMLQLEQFELLHYSRESYTLSDYDLKKIHYAKTLVEQNLTHPLSLLELARQSGLNDFKLKKGFKEVYGNTVFGYLKVLRMQEARKLLLDKEQSINAIAHYCGYRFVQNFTRAFKEVYGSTPEKFRKS</sequence>
<reference evidence="5 6" key="1">
    <citation type="submission" date="2017-04" db="EMBL/GenBank/DDBJ databases">
        <title>Complete genome sequence of Flavobacterium kingsejong AJ004.</title>
        <authorList>
            <person name="Lee P.C."/>
        </authorList>
    </citation>
    <scope>NUCLEOTIDE SEQUENCE [LARGE SCALE GENOMIC DNA]</scope>
    <source>
        <strain evidence="5 6">AJ004</strain>
    </source>
</reference>
<evidence type="ECO:0000313" key="5">
    <source>
        <dbReference type="EMBL" id="AWG24167.1"/>
    </source>
</evidence>
<dbReference type="PROSITE" id="PS01124">
    <property type="entry name" value="HTH_ARAC_FAMILY_2"/>
    <property type="match status" value="1"/>
</dbReference>
<dbReference type="OrthoDB" id="799767at2"/>
<evidence type="ECO:0000256" key="2">
    <source>
        <dbReference type="ARBA" id="ARBA00023125"/>
    </source>
</evidence>
<dbReference type="InterPro" id="IPR009057">
    <property type="entry name" value="Homeodomain-like_sf"/>
</dbReference>
<organism evidence="5 6">
    <name type="scientific">Flavobacterium kingsejongi</name>
    <dbReference type="NCBI Taxonomy" id="1678728"/>
    <lineage>
        <taxon>Bacteria</taxon>
        <taxon>Pseudomonadati</taxon>
        <taxon>Bacteroidota</taxon>
        <taxon>Flavobacteriia</taxon>
        <taxon>Flavobacteriales</taxon>
        <taxon>Flavobacteriaceae</taxon>
        <taxon>Flavobacterium</taxon>
    </lineage>
</organism>
<keyword evidence="3" id="KW-0804">Transcription</keyword>
<dbReference type="Gene3D" id="1.10.10.60">
    <property type="entry name" value="Homeodomain-like"/>
    <property type="match status" value="2"/>
</dbReference>
<name>A0A2S1LKA0_9FLAO</name>
<dbReference type="KEGG" id="fki:FK004_02485"/>
<dbReference type="InterPro" id="IPR018060">
    <property type="entry name" value="HTH_AraC"/>
</dbReference>
<dbReference type="AlphaFoldDB" id="A0A2S1LKA0"/>
<proteinExistence type="predicted"/>
<dbReference type="Pfam" id="PF12833">
    <property type="entry name" value="HTH_18"/>
    <property type="match status" value="1"/>
</dbReference>
<protein>
    <recommendedName>
        <fullName evidence="4">HTH araC/xylS-type domain-containing protein</fullName>
    </recommendedName>
</protein>
<evidence type="ECO:0000256" key="3">
    <source>
        <dbReference type="ARBA" id="ARBA00023163"/>
    </source>
</evidence>
<keyword evidence="2" id="KW-0238">DNA-binding</keyword>
<evidence type="ECO:0000313" key="6">
    <source>
        <dbReference type="Proteomes" id="UP000244677"/>
    </source>
</evidence>
<feature type="domain" description="HTH araC/xylS-type" evidence="4">
    <location>
        <begin position="230"/>
        <end position="328"/>
    </location>
</feature>
<evidence type="ECO:0000256" key="1">
    <source>
        <dbReference type="ARBA" id="ARBA00023015"/>
    </source>
</evidence>
<keyword evidence="1" id="KW-0805">Transcription regulation</keyword>
<dbReference type="EMBL" id="CP020919">
    <property type="protein sequence ID" value="AWG24167.1"/>
    <property type="molecule type" value="Genomic_DNA"/>
</dbReference>
<dbReference type="PROSITE" id="PS00041">
    <property type="entry name" value="HTH_ARAC_FAMILY_1"/>
    <property type="match status" value="1"/>
</dbReference>